<evidence type="ECO:0000256" key="8">
    <source>
        <dbReference type="ARBA" id="ARBA00022989"/>
    </source>
</evidence>
<dbReference type="PRINTS" id="PR00344">
    <property type="entry name" value="BCTRLSENSOR"/>
</dbReference>
<keyword evidence="5" id="KW-0808">Transferase</keyword>
<dbReference type="SMART" id="SM00388">
    <property type="entry name" value="HisKA"/>
    <property type="match status" value="1"/>
</dbReference>
<evidence type="ECO:0000256" key="11">
    <source>
        <dbReference type="SAM" id="MobiDB-lite"/>
    </source>
</evidence>
<evidence type="ECO:0000256" key="1">
    <source>
        <dbReference type="ARBA" id="ARBA00000085"/>
    </source>
</evidence>
<comment type="catalytic activity">
    <reaction evidence="1">
        <text>ATP + protein L-histidine = ADP + protein N-phospho-L-histidine.</text>
        <dbReference type="EC" id="2.7.13.3"/>
    </reaction>
</comment>
<keyword evidence="8" id="KW-1133">Transmembrane helix</keyword>
<name>A0ABW8INQ6_9GAMM</name>
<dbReference type="InterPro" id="IPR013727">
    <property type="entry name" value="2CSK_N"/>
</dbReference>
<dbReference type="InterPro" id="IPR036097">
    <property type="entry name" value="HisK_dim/P_sf"/>
</dbReference>
<dbReference type="InterPro" id="IPR004358">
    <property type="entry name" value="Sig_transdc_His_kin-like_C"/>
</dbReference>
<dbReference type="GO" id="GO:0016301">
    <property type="term" value="F:kinase activity"/>
    <property type="evidence" value="ECO:0007669"/>
    <property type="project" value="UniProtKB-KW"/>
</dbReference>
<dbReference type="PROSITE" id="PS50885">
    <property type="entry name" value="HAMP"/>
    <property type="match status" value="1"/>
</dbReference>
<dbReference type="InterPro" id="IPR005467">
    <property type="entry name" value="His_kinase_dom"/>
</dbReference>
<dbReference type="Pfam" id="PF08521">
    <property type="entry name" value="2CSK_N"/>
    <property type="match status" value="1"/>
</dbReference>
<dbReference type="PANTHER" id="PTHR45436:SF1">
    <property type="entry name" value="SENSOR PROTEIN QSEC"/>
    <property type="match status" value="1"/>
</dbReference>
<dbReference type="SUPFAM" id="SSF55874">
    <property type="entry name" value="ATPase domain of HSP90 chaperone/DNA topoisomerase II/histidine kinase"/>
    <property type="match status" value="1"/>
</dbReference>
<keyword evidence="10" id="KW-0472">Membrane</keyword>
<evidence type="ECO:0000256" key="5">
    <source>
        <dbReference type="ARBA" id="ARBA00022679"/>
    </source>
</evidence>
<evidence type="ECO:0000259" key="13">
    <source>
        <dbReference type="PROSITE" id="PS50885"/>
    </source>
</evidence>
<evidence type="ECO:0000256" key="3">
    <source>
        <dbReference type="ARBA" id="ARBA00012438"/>
    </source>
</evidence>
<comment type="caution">
    <text evidence="14">The sequence shown here is derived from an EMBL/GenBank/DDBJ whole genome shotgun (WGS) entry which is preliminary data.</text>
</comment>
<dbReference type="Proteomes" id="UP001620409">
    <property type="component" value="Unassembled WGS sequence"/>
</dbReference>
<keyword evidence="7 14" id="KW-0418">Kinase</keyword>
<dbReference type="EMBL" id="JADIKI010000023">
    <property type="protein sequence ID" value="MFK2855911.1"/>
    <property type="molecule type" value="Genomic_DNA"/>
</dbReference>
<dbReference type="EC" id="2.7.13.3" evidence="3"/>
<evidence type="ECO:0000256" key="4">
    <source>
        <dbReference type="ARBA" id="ARBA00022553"/>
    </source>
</evidence>
<gene>
    <name evidence="14" type="ORF">ISP18_15010</name>
</gene>
<sequence length="501" mass="54892">MSAGAKLRRAPSIRGRLLGYLLLPLVILLVASIWADHRTFVTPMYEAFDRALSRAAVAITAHLERAPDGQLYLEKPNPGPIPMHPPDDARPPPPGDGFGEHGRPPMRFDTDSRPTVWTRLFPGARDNFLFRVSLPDGHTLAGDEGLPIVAGNGTDDFNYVDATYKQLALRIVSYHTQVSGQPVIVTVGETVLRRNYAVHRLDTVIGLSDGIQLVLVLGLCLLGITIALRPINRLRERISHRQPQSLQPLPLEPVPSEVRPLVQSLNTLLVTVRDAAQAQQHFLTNAAHQLRTPLTGLKAQLEVLADETGDAAQQERIARLQDSVDRLAHTANQLLALARAEPSTHSPGDFAEVRLEHLIGTVADSMLDRAIARNIDLGAECEPAHVRGVLWLLHELLINLLDNAIRHTPDGGRITLRCGQHDGAPYLEVEDSGPGIPTAERERVRERFYRAAGSDGQSSGLGLAIVEEIARGHHARFLVLDAHEGTGARMRVEFPPEGTKK</sequence>
<feature type="compositionally biased region" description="Basic and acidic residues" evidence="11">
    <location>
        <begin position="98"/>
        <end position="109"/>
    </location>
</feature>
<keyword evidence="9" id="KW-0902">Two-component regulatory system</keyword>
<dbReference type="Gene3D" id="3.30.565.10">
    <property type="entry name" value="Histidine kinase-like ATPase, C-terminal domain"/>
    <property type="match status" value="1"/>
</dbReference>
<dbReference type="RefSeq" id="WP_380013638.1">
    <property type="nucleotide sequence ID" value="NZ_JADIKI010000023.1"/>
</dbReference>
<organism evidence="14 15">
    <name type="scientific">Dyella humi</name>
    <dbReference type="NCBI Taxonomy" id="1770547"/>
    <lineage>
        <taxon>Bacteria</taxon>
        <taxon>Pseudomonadati</taxon>
        <taxon>Pseudomonadota</taxon>
        <taxon>Gammaproteobacteria</taxon>
        <taxon>Lysobacterales</taxon>
        <taxon>Rhodanobacteraceae</taxon>
        <taxon>Dyella</taxon>
    </lineage>
</organism>
<evidence type="ECO:0000256" key="9">
    <source>
        <dbReference type="ARBA" id="ARBA00023012"/>
    </source>
</evidence>
<feature type="domain" description="Histidine kinase" evidence="12">
    <location>
        <begin position="285"/>
        <end position="498"/>
    </location>
</feature>
<accession>A0ABW8INQ6</accession>
<proteinExistence type="predicted"/>
<dbReference type="Pfam" id="PF02518">
    <property type="entry name" value="HATPase_c"/>
    <property type="match status" value="1"/>
</dbReference>
<dbReference type="CDD" id="cd00075">
    <property type="entry name" value="HATPase"/>
    <property type="match status" value="1"/>
</dbReference>
<dbReference type="PROSITE" id="PS50109">
    <property type="entry name" value="HIS_KIN"/>
    <property type="match status" value="1"/>
</dbReference>
<keyword evidence="6" id="KW-0812">Transmembrane</keyword>
<dbReference type="SMART" id="SM00387">
    <property type="entry name" value="HATPase_c"/>
    <property type="match status" value="1"/>
</dbReference>
<reference evidence="14 15" key="1">
    <citation type="submission" date="2020-10" db="EMBL/GenBank/DDBJ databases">
        <title>Phylogeny of dyella-like bacteria.</title>
        <authorList>
            <person name="Fu J."/>
        </authorList>
    </citation>
    <scope>NUCLEOTIDE SEQUENCE [LARGE SCALE GENOMIC DNA]</scope>
    <source>
        <strain evidence="14 15">DHG40</strain>
    </source>
</reference>
<dbReference type="PANTHER" id="PTHR45436">
    <property type="entry name" value="SENSOR HISTIDINE KINASE YKOH"/>
    <property type="match status" value="1"/>
</dbReference>
<dbReference type="InterPro" id="IPR003661">
    <property type="entry name" value="HisK_dim/P_dom"/>
</dbReference>
<feature type="domain" description="HAMP" evidence="13">
    <location>
        <begin position="225"/>
        <end position="277"/>
    </location>
</feature>
<dbReference type="InterPro" id="IPR003660">
    <property type="entry name" value="HAMP_dom"/>
</dbReference>
<comment type="subcellular location">
    <subcellularLocation>
        <location evidence="2">Membrane</location>
    </subcellularLocation>
</comment>
<evidence type="ECO:0000256" key="10">
    <source>
        <dbReference type="ARBA" id="ARBA00023136"/>
    </source>
</evidence>
<evidence type="ECO:0000256" key="2">
    <source>
        <dbReference type="ARBA" id="ARBA00004370"/>
    </source>
</evidence>
<dbReference type="CDD" id="cd00082">
    <property type="entry name" value="HisKA"/>
    <property type="match status" value="1"/>
</dbReference>
<dbReference type="Gene3D" id="1.10.287.130">
    <property type="match status" value="1"/>
</dbReference>
<evidence type="ECO:0000256" key="6">
    <source>
        <dbReference type="ARBA" id="ARBA00022692"/>
    </source>
</evidence>
<keyword evidence="4" id="KW-0597">Phosphoprotein</keyword>
<dbReference type="SUPFAM" id="SSF47384">
    <property type="entry name" value="Homodimeric domain of signal transducing histidine kinase"/>
    <property type="match status" value="1"/>
</dbReference>
<evidence type="ECO:0000313" key="15">
    <source>
        <dbReference type="Proteomes" id="UP001620409"/>
    </source>
</evidence>
<evidence type="ECO:0000259" key="12">
    <source>
        <dbReference type="PROSITE" id="PS50109"/>
    </source>
</evidence>
<dbReference type="InterPro" id="IPR050428">
    <property type="entry name" value="TCS_sensor_his_kinase"/>
</dbReference>
<evidence type="ECO:0000313" key="14">
    <source>
        <dbReference type="EMBL" id="MFK2855911.1"/>
    </source>
</evidence>
<keyword evidence="15" id="KW-1185">Reference proteome</keyword>
<feature type="region of interest" description="Disordered" evidence="11">
    <location>
        <begin position="70"/>
        <end position="109"/>
    </location>
</feature>
<protein>
    <recommendedName>
        <fullName evidence="3">histidine kinase</fullName>
        <ecNumber evidence="3">2.7.13.3</ecNumber>
    </recommendedName>
</protein>
<evidence type="ECO:0000256" key="7">
    <source>
        <dbReference type="ARBA" id="ARBA00022777"/>
    </source>
</evidence>
<dbReference type="InterPro" id="IPR003594">
    <property type="entry name" value="HATPase_dom"/>
</dbReference>
<dbReference type="InterPro" id="IPR036890">
    <property type="entry name" value="HATPase_C_sf"/>
</dbReference>
<dbReference type="Pfam" id="PF00512">
    <property type="entry name" value="HisKA"/>
    <property type="match status" value="1"/>
</dbReference>